<name>A0A974XCZ3_9FIRM</name>
<evidence type="ECO:0000256" key="15">
    <source>
        <dbReference type="ARBA" id="ARBA00047364"/>
    </source>
</evidence>
<dbReference type="AlphaFoldDB" id="A0A974XCZ3"/>
<dbReference type="Gene3D" id="2.40.50.140">
    <property type="entry name" value="Nucleic acid-binding proteins"/>
    <property type="match status" value="1"/>
</dbReference>
<evidence type="ECO:0000256" key="17">
    <source>
        <dbReference type="SAM" id="MobiDB-lite"/>
    </source>
</evidence>
<comment type="cofactor">
    <cofactor evidence="16">
        <name>Zn(2+)</name>
        <dbReference type="ChEBI" id="CHEBI:29105"/>
    </cofactor>
    <text evidence="16">Binds 1 zinc ion per subunit.</text>
</comment>
<evidence type="ECO:0000256" key="13">
    <source>
        <dbReference type="ARBA" id="ARBA00022917"/>
    </source>
</evidence>
<dbReference type="InterPro" id="IPR002547">
    <property type="entry name" value="tRNA-bd_dom"/>
</dbReference>
<dbReference type="GO" id="GO:0046872">
    <property type="term" value="F:metal ion binding"/>
    <property type="evidence" value="ECO:0007669"/>
    <property type="project" value="UniProtKB-KW"/>
</dbReference>
<dbReference type="NCBIfam" id="NF008900">
    <property type="entry name" value="PRK12267.1"/>
    <property type="match status" value="1"/>
</dbReference>
<evidence type="ECO:0000313" key="19">
    <source>
        <dbReference type="EMBL" id="QSX07557.1"/>
    </source>
</evidence>
<feature type="binding site" evidence="16">
    <location>
        <position position="147"/>
    </location>
    <ligand>
        <name>Zn(2+)</name>
        <dbReference type="ChEBI" id="CHEBI:29105"/>
    </ligand>
</feature>
<dbReference type="InterPro" id="IPR032678">
    <property type="entry name" value="tRNA-synt_1_cat_dom"/>
</dbReference>
<comment type="similarity">
    <text evidence="3 16">Belongs to the class-I aminoacyl-tRNA synthetase family. MetG type 2A subfamily.</text>
</comment>
<dbReference type="InterPro" id="IPR001412">
    <property type="entry name" value="aa-tRNA-synth_I_CS"/>
</dbReference>
<evidence type="ECO:0000256" key="4">
    <source>
        <dbReference type="ARBA" id="ARBA00011738"/>
    </source>
</evidence>
<dbReference type="HAMAP" id="MF_01228">
    <property type="entry name" value="Met_tRNA_synth_type2"/>
    <property type="match status" value="1"/>
</dbReference>
<comment type="function">
    <text evidence="1 16">Is required not only for elongation of protein synthesis but also for the initiation of all mRNA translation through initiator tRNA(fMet) aminoacylation.</text>
</comment>
<dbReference type="PROSITE" id="PS00178">
    <property type="entry name" value="AA_TRNA_LIGASE_I"/>
    <property type="match status" value="1"/>
</dbReference>
<dbReference type="Gene3D" id="2.170.220.10">
    <property type="match status" value="1"/>
</dbReference>
<dbReference type="KEGG" id="alka:J0B03_06865"/>
<dbReference type="SUPFAM" id="SSF50249">
    <property type="entry name" value="Nucleic acid-binding proteins"/>
    <property type="match status" value="1"/>
</dbReference>
<evidence type="ECO:0000256" key="7">
    <source>
        <dbReference type="ARBA" id="ARBA00022598"/>
    </source>
</evidence>
<dbReference type="EMBL" id="CP071444">
    <property type="protein sequence ID" value="QSX07557.1"/>
    <property type="molecule type" value="Genomic_DNA"/>
</dbReference>
<protein>
    <recommendedName>
        <fullName evidence="16">Methionine--tRNA ligase</fullName>
        <ecNumber evidence="16">6.1.1.10</ecNumber>
    </recommendedName>
    <alternativeName>
        <fullName evidence="16">Methionyl-tRNA synthetase</fullName>
        <shortName evidence="16">MetRS</shortName>
    </alternativeName>
</protein>
<keyword evidence="6 16" id="KW-0820">tRNA-binding</keyword>
<feature type="short sequence motif" description="'KMSKS' region" evidence="16">
    <location>
        <begin position="297"/>
        <end position="301"/>
    </location>
</feature>
<dbReference type="PRINTS" id="PR01041">
    <property type="entry name" value="TRNASYNTHMET"/>
</dbReference>
<dbReference type="Proteomes" id="UP000663499">
    <property type="component" value="Chromosome"/>
</dbReference>
<dbReference type="EC" id="6.1.1.10" evidence="16"/>
<feature type="domain" description="TRNA-binding" evidence="18">
    <location>
        <begin position="545"/>
        <end position="645"/>
    </location>
</feature>
<evidence type="ECO:0000256" key="1">
    <source>
        <dbReference type="ARBA" id="ARBA00003314"/>
    </source>
</evidence>
<keyword evidence="14 16" id="KW-0030">Aminoacyl-tRNA synthetase</keyword>
<evidence type="ECO:0000313" key="20">
    <source>
        <dbReference type="Proteomes" id="UP000663499"/>
    </source>
</evidence>
<comment type="catalytic activity">
    <reaction evidence="15 16">
        <text>tRNA(Met) + L-methionine + ATP = L-methionyl-tRNA(Met) + AMP + diphosphate</text>
        <dbReference type="Rhea" id="RHEA:13481"/>
        <dbReference type="Rhea" id="RHEA-COMP:9667"/>
        <dbReference type="Rhea" id="RHEA-COMP:9698"/>
        <dbReference type="ChEBI" id="CHEBI:30616"/>
        <dbReference type="ChEBI" id="CHEBI:33019"/>
        <dbReference type="ChEBI" id="CHEBI:57844"/>
        <dbReference type="ChEBI" id="CHEBI:78442"/>
        <dbReference type="ChEBI" id="CHEBI:78530"/>
        <dbReference type="ChEBI" id="CHEBI:456215"/>
        <dbReference type="EC" id="6.1.1.10"/>
    </reaction>
</comment>
<evidence type="ECO:0000256" key="3">
    <source>
        <dbReference type="ARBA" id="ARBA00006590"/>
    </source>
</evidence>
<dbReference type="CDD" id="cd07957">
    <property type="entry name" value="Anticodon_Ia_Met"/>
    <property type="match status" value="1"/>
</dbReference>
<evidence type="ECO:0000256" key="14">
    <source>
        <dbReference type="ARBA" id="ARBA00023146"/>
    </source>
</evidence>
<evidence type="ECO:0000259" key="18">
    <source>
        <dbReference type="PROSITE" id="PS50886"/>
    </source>
</evidence>
<keyword evidence="5 16" id="KW-0963">Cytoplasm</keyword>
<dbReference type="SUPFAM" id="SSF52374">
    <property type="entry name" value="Nucleotidylyl transferase"/>
    <property type="match status" value="1"/>
</dbReference>
<gene>
    <name evidence="16 19" type="primary">metG</name>
    <name evidence="19" type="ORF">J0B03_06865</name>
</gene>
<keyword evidence="20" id="KW-1185">Reference proteome</keyword>
<dbReference type="InterPro" id="IPR023457">
    <property type="entry name" value="Met-tRNA_synth_2"/>
</dbReference>
<dbReference type="InterPro" id="IPR014729">
    <property type="entry name" value="Rossmann-like_a/b/a_fold"/>
</dbReference>
<evidence type="ECO:0000256" key="5">
    <source>
        <dbReference type="ARBA" id="ARBA00022490"/>
    </source>
</evidence>
<dbReference type="FunFam" id="2.170.220.10:FF:000002">
    <property type="entry name" value="Methionine--tRNA ligase"/>
    <property type="match status" value="1"/>
</dbReference>
<accession>A0A974XCZ3</accession>
<dbReference type="Gene3D" id="1.10.730.10">
    <property type="entry name" value="Isoleucyl-tRNA Synthetase, Domain 1"/>
    <property type="match status" value="1"/>
</dbReference>
<feature type="short sequence motif" description="'HIGH' region" evidence="16">
    <location>
        <begin position="12"/>
        <end position="22"/>
    </location>
</feature>
<dbReference type="Pfam" id="PF09334">
    <property type="entry name" value="tRNA-synt_1g"/>
    <property type="match status" value="1"/>
</dbReference>
<evidence type="ECO:0000256" key="6">
    <source>
        <dbReference type="ARBA" id="ARBA00022555"/>
    </source>
</evidence>
<evidence type="ECO:0000256" key="16">
    <source>
        <dbReference type="HAMAP-Rule" id="MF_01228"/>
    </source>
</evidence>
<dbReference type="PANTHER" id="PTHR43326:SF1">
    <property type="entry name" value="METHIONINE--TRNA LIGASE, MITOCHONDRIAL"/>
    <property type="match status" value="1"/>
</dbReference>
<keyword evidence="13 16" id="KW-0648">Protein biosynthesis</keyword>
<dbReference type="InterPro" id="IPR004495">
    <property type="entry name" value="Met-tRNA-synth_bsu_C"/>
</dbReference>
<sequence length="645" mass="73521">MKPTYYITTPIYYPSDKLHVGHTYTTVAADALSRFKKMTGYDVFFLTGTDEHGQKIEEKAKAQGVTPKEYVDPIVKDIKDLWELMNIDYDDFIRTTDPEHEKSVQRIFKQLYEQGDIYKSFYEGWYCTPCEAFWTETQLEDGKCPDCGREVRQEKEEAYFFKMSKYAERLIQHIEDNPQFIQPESRKNEMINNFLKPGLQDLCVSRTTFDWGVPVDFDPGHVVYVWIDALSNYITALGYMNDRPQLMDKYWPADVHLIGKDILRFHTIYWPIMLMALDLPLPKQVFGHGWILLKGGKMSKSKGNVIDPVVLSNKYGVDALRYFALREMTFGADGIYNEEALVSRINSDLANDLGNLLSRTVAMVEKYFNGVIPATRKGEAIDEDLKKRIAETPELLEEHMEKLELSNALSVIWKLISRANKYIDETTPWILGKDPEQADRLAEVMFQLADTLRVVTVLVSPFIPATAEKMKEQLQIPEEYLTWESLKTPGAYDFTAAMKKTENLFPRVELEKEEAGKGKAEKKGKGKKQEKAPETTQNSEITIDDFAKVELKVATVVECTKHPDADRLLVLKVQIGEESRQIVSGIANFYAPDQMVGKKVVVVTNLKKTKLRGVESQGMILAAADDSTLNLVTIDGDLPSGTQVR</sequence>
<keyword evidence="7 16" id="KW-0436">Ligase</keyword>
<evidence type="ECO:0000256" key="9">
    <source>
        <dbReference type="ARBA" id="ARBA00022741"/>
    </source>
</evidence>
<comment type="subunit">
    <text evidence="4 16">Homodimer.</text>
</comment>
<dbReference type="GO" id="GO:0004825">
    <property type="term" value="F:methionine-tRNA ligase activity"/>
    <property type="evidence" value="ECO:0007669"/>
    <property type="project" value="UniProtKB-UniRule"/>
</dbReference>
<evidence type="ECO:0000256" key="8">
    <source>
        <dbReference type="ARBA" id="ARBA00022723"/>
    </source>
</evidence>
<keyword evidence="11 16" id="KW-0067">ATP-binding</keyword>
<feature type="binding site" evidence="16">
    <location>
        <position position="130"/>
    </location>
    <ligand>
        <name>Zn(2+)</name>
        <dbReference type="ChEBI" id="CHEBI:29105"/>
    </ligand>
</feature>
<feature type="compositionally biased region" description="Basic and acidic residues" evidence="17">
    <location>
        <begin position="510"/>
        <end position="533"/>
    </location>
</feature>
<keyword evidence="8 16" id="KW-0479">Metal-binding</keyword>
<proteinExistence type="inferred from homology"/>
<dbReference type="Pfam" id="PF19303">
    <property type="entry name" value="Anticodon_3"/>
    <property type="match status" value="1"/>
</dbReference>
<dbReference type="InterPro" id="IPR033911">
    <property type="entry name" value="MetRS_core"/>
</dbReference>
<evidence type="ECO:0000256" key="10">
    <source>
        <dbReference type="ARBA" id="ARBA00022833"/>
    </source>
</evidence>
<organism evidence="19 20">
    <name type="scientific">Alkalibacter rhizosphaerae</name>
    <dbReference type="NCBI Taxonomy" id="2815577"/>
    <lineage>
        <taxon>Bacteria</taxon>
        <taxon>Bacillati</taxon>
        <taxon>Bacillota</taxon>
        <taxon>Clostridia</taxon>
        <taxon>Eubacteriales</taxon>
        <taxon>Eubacteriaceae</taxon>
        <taxon>Alkalibacter</taxon>
    </lineage>
</organism>
<evidence type="ECO:0000256" key="2">
    <source>
        <dbReference type="ARBA" id="ARBA00004496"/>
    </source>
</evidence>
<dbReference type="SUPFAM" id="SSF47323">
    <property type="entry name" value="Anticodon-binding domain of a subclass of class I aminoacyl-tRNA synthetases"/>
    <property type="match status" value="1"/>
</dbReference>
<dbReference type="InterPro" id="IPR041872">
    <property type="entry name" value="Anticodon_Met"/>
</dbReference>
<dbReference type="Gene3D" id="3.40.50.620">
    <property type="entry name" value="HUPs"/>
    <property type="match status" value="1"/>
</dbReference>
<dbReference type="GO" id="GO:0005737">
    <property type="term" value="C:cytoplasm"/>
    <property type="evidence" value="ECO:0007669"/>
    <property type="project" value="UniProtKB-SubCell"/>
</dbReference>
<dbReference type="InterPro" id="IPR009080">
    <property type="entry name" value="tRNAsynth_Ia_anticodon-bd"/>
</dbReference>
<dbReference type="InterPro" id="IPR012340">
    <property type="entry name" value="NA-bd_OB-fold"/>
</dbReference>
<evidence type="ECO:0000256" key="12">
    <source>
        <dbReference type="ARBA" id="ARBA00022884"/>
    </source>
</evidence>
<reference evidence="19" key="1">
    <citation type="submission" date="2021-03" db="EMBL/GenBank/DDBJ databases">
        <title>Alkalibacter marinus sp. nov., isolated from tidal flat sediment.</title>
        <authorList>
            <person name="Namirimu T."/>
            <person name="Yang J.-A."/>
            <person name="Yang S.-H."/>
            <person name="Kim Y.-J."/>
            <person name="Kwon K.K."/>
        </authorList>
    </citation>
    <scope>NUCLEOTIDE SEQUENCE</scope>
    <source>
        <strain evidence="19">ES005</strain>
    </source>
</reference>
<comment type="caution">
    <text evidence="16">Lacks conserved residue(s) required for the propagation of feature annotation.</text>
</comment>
<dbReference type="GO" id="GO:0005524">
    <property type="term" value="F:ATP binding"/>
    <property type="evidence" value="ECO:0007669"/>
    <property type="project" value="UniProtKB-UniRule"/>
</dbReference>
<feature type="binding site" evidence="16">
    <location>
        <position position="144"/>
    </location>
    <ligand>
        <name>Zn(2+)</name>
        <dbReference type="ChEBI" id="CHEBI:29105"/>
    </ligand>
</feature>
<dbReference type="Pfam" id="PF01406">
    <property type="entry name" value="tRNA-synt_1e"/>
    <property type="match status" value="1"/>
</dbReference>
<dbReference type="FunFam" id="1.10.730.10:FF:000026">
    <property type="entry name" value="Methionine--tRNA ligase"/>
    <property type="match status" value="1"/>
</dbReference>
<keyword evidence="10 16" id="KW-0862">Zinc</keyword>
<dbReference type="PANTHER" id="PTHR43326">
    <property type="entry name" value="METHIONYL-TRNA SYNTHETASE"/>
    <property type="match status" value="1"/>
</dbReference>
<comment type="subcellular location">
    <subcellularLocation>
        <location evidence="2 16">Cytoplasm</location>
    </subcellularLocation>
</comment>
<feature type="binding site" evidence="16">
    <location>
        <position position="127"/>
    </location>
    <ligand>
        <name>Zn(2+)</name>
        <dbReference type="ChEBI" id="CHEBI:29105"/>
    </ligand>
</feature>
<keyword evidence="12 16" id="KW-0694">RNA-binding</keyword>
<dbReference type="Pfam" id="PF01588">
    <property type="entry name" value="tRNA_bind"/>
    <property type="match status" value="1"/>
</dbReference>
<dbReference type="PROSITE" id="PS50886">
    <property type="entry name" value="TRBD"/>
    <property type="match status" value="1"/>
</dbReference>
<dbReference type="InterPro" id="IPR014758">
    <property type="entry name" value="Met-tRNA_synth"/>
</dbReference>
<dbReference type="NCBIfam" id="TIGR00398">
    <property type="entry name" value="metG"/>
    <property type="match status" value="1"/>
</dbReference>
<dbReference type="InterPro" id="IPR015413">
    <property type="entry name" value="Methionyl/Leucyl_tRNA_Synth"/>
</dbReference>
<dbReference type="FunFam" id="2.40.50.140:FF:000042">
    <property type="entry name" value="Methionine--tRNA ligase"/>
    <property type="match status" value="1"/>
</dbReference>
<dbReference type="NCBIfam" id="TIGR00399">
    <property type="entry name" value="metG_C_term"/>
    <property type="match status" value="1"/>
</dbReference>
<evidence type="ECO:0000256" key="11">
    <source>
        <dbReference type="ARBA" id="ARBA00022840"/>
    </source>
</evidence>
<keyword evidence="9 16" id="KW-0547">Nucleotide-binding</keyword>
<dbReference type="CDD" id="cd00814">
    <property type="entry name" value="MetRS_core"/>
    <property type="match status" value="1"/>
</dbReference>
<dbReference type="CDD" id="cd02800">
    <property type="entry name" value="tRNA_bind_EcMetRS_like"/>
    <property type="match status" value="1"/>
</dbReference>
<dbReference type="RefSeq" id="WP_207298899.1">
    <property type="nucleotide sequence ID" value="NZ_CP071444.1"/>
</dbReference>
<feature type="region of interest" description="Disordered" evidence="17">
    <location>
        <begin position="510"/>
        <end position="539"/>
    </location>
</feature>
<dbReference type="GO" id="GO:0006431">
    <property type="term" value="P:methionyl-tRNA aminoacylation"/>
    <property type="evidence" value="ECO:0007669"/>
    <property type="project" value="UniProtKB-UniRule"/>
</dbReference>
<dbReference type="GO" id="GO:0000049">
    <property type="term" value="F:tRNA binding"/>
    <property type="evidence" value="ECO:0007669"/>
    <property type="project" value="UniProtKB-UniRule"/>
</dbReference>